<dbReference type="GO" id="GO:0016740">
    <property type="term" value="F:transferase activity"/>
    <property type="evidence" value="ECO:0007669"/>
    <property type="project" value="UniProtKB-KW"/>
</dbReference>
<dbReference type="PANTHER" id="PTHR22926:SF3">
    <property type="entry name" value="UNDECAPRENYL-PHOSPHATE ALPHA-N-ACETYLGLUCOSAMINYL 1-PHOSPHATE TRANSFERASE"/>
    <property type="match status" value="1"/>
</dbReference>
<feature type="transmembrane region" description="Helical" evidence="7">
    <location>
        <begin position="220"/>
        <end position="238"/>
    </location>
</feature>
<keyword evidence="5 7" id="KW-1133">Transmembrane helix</keyword>
<evidence type="ECO:0000256" key="4">
    <source>
        <dbReference type="ARBA" id="ARBA00022692"/>
    </source>
</evidence>
<feature type="transmembrane region" description="Helical" evidence="7">
    <location>
        <begin position="322"/>
        <end position="340"/>
    </location>
</feature>
<evidence type="ECO:0000256" key="2">
    <source>
        <dbReference type="ARBA" id="ARBA00022475"/>
    </source>
</evidence>
<accession>A0ABM9NJI5</accession>
<gene>
    <name evidence="8" type="ORF">MECH1_V1_2008</name>
</gene>
<dbReference type="InterPro" id="IPR000715">
    <property type="entry name" value="Glycosyl_transferase_4"/>
</dbReference>
<feature type="transmembrane region" description="Helical" evidence="7">
    <location>
        <begin position="74"/>
        <end position="93"/>
    </location>
</feature>
<evidence type="ECO:0000313" key="8">
    <source>
        <dbReference type="EMBL" id="CAL1240784.1"/>
    </source>
</evidence>
<feature type="transmembrane region" description="Helical" evidence="7">
    <location>
        <begin position="167"/>
        <end position="184"/>
    </location>
</feature>
<dbReference type="Proteomes" id="UP001497493">
    <property type="component" value="Chromosome"/>
</dbReference>
<feature type="transmembrane region" description="Helical" evidence="7">
    <location>
        <begin position="244"/>
        <end position="263"/>
    </location>
</feature>
<name>A0ABM9NJI5_9GAMM</name>
<evidence type="ECO:0000256" key="1">
    <source>
        <dbReference type="ARBA" id="ARBA00004651"/>
    </source>
</evidence>
<evidence type="ECO:0000313" key="9">
    <source>
        <dbReference type="Proteomes" id="UP001497493"/>
    </source>
</evidence>
<feature type="transmembrane region" description="Helical" evidence="7">
    <location>
        <begin position="134"/>
        <end position="155"/>
    </location>
</feature>
<protein>
    <submittedName>
        <fullName evidence="8">Undecaprenyl-phosphate N-acetylglucosaminyl 1-phosphate transferase</fullName>
        <ecNumber evidence="8">2.7.8.-</ecNumber>
    </submittedName>
</protein>
<keyword evidence="9" id="KW-1185">Reference proteome</keyword>
<dbReference type="PANTHER" id="PTHR22926">
    <property type="entry name" value="PHOSPHO-N-ACETYLMURAMOYL-PENTAPEPTIDE-TRANSFERASE"/>
    <property type="match status" value="1"/>
</dbReference>
<comment type="subcellular location">
    <subcellularLocation>
        <location evidence="1">Cell membrane</location>
        <topology evidence="1">Multi-pass membrane protein</topology>
    </subcellularLocation>
</comment>
<evidence type="ECO:0000256" key="3">
    <source>
        <dbReference type="ARBA" id="ARBA00022679"/>
    </source>
</evidence>
<sequence length="343" mass="35991">MVTSFLGLILDLAALTLLSAGITYVVRGYALERLVDLPNARSSHRVPTPRGGGVAIVAVFALAAIALYGQGRLALSTLMALSGALPVAAIGFWDDHGHVSPRWRLLVQFAAAGWALYWIGGFDRLRFGGDIYPLGGAGPVLGALFIVWMVNLYNFMDGIDGLAGGEAITATLSAAWLLGLGGTAPPEADALRVAALALAAATGGFLVWNWPPAKIFMGDVGSGFVGFLLGLLALHSAAGGGPSLAVWLILLGVFCVDATLTLARRVVGGQPWYQAHCSHAYQHAARRWAGHRPVTLAVLAINLVWLLPWAWAAVAWPRWEGAFLVAAYAPLVGLAAWLDAGKS</sequence>
<evidence type="ECO:0000256" key="6">
    <source>
        <dbReference type="ARBA" id="ARBA00023136"/>
    </source>
</evidence>
<dbReference type="EC" id="2.7.8.-" evidence="8"/>
<dbReference type="EMBL" id="OZ026884">
    <property type="protein sequence ID" value="CAL1240784.1"/>
    <property type="molecule type" value="Genomic_DNA"/>
</dbReference>
<keyword evidence="6 7" id="KW-0472">Membrane</keyword>
<reference evidence="8 9" key="1">
    <citation type="submission" date="2024-04" db="EMBL/GenBank/DDBJ databases">
        <authorList>
            <person name="Cremers G."/>
        </authorList>
    </citation>
    <scope>NUCLEOTIDE SEQUENCE [LARGE SCALE GENOMIC DNA]</scope>
    <source>
        <strain evidence="8">MeCH1-AG</strain>
    </source>
</reference>
<keyword evidence="4 7" id="KW-0812">Transmembrane</keyword>
<keyword evidence="2" id="KW-1003">Cell membrane</keyword>
<dbReference type="CDD" id="cd06854">
    <property type="entry name" value="GT_WbpL_WbcO_like"/>
    <property type="match status" value="1"/>
</dbReference>
<organism evidence="8 9">
    <name type="scientific">Candidatus Methylocalor cossyra</name>
    <dbReference type="NCBI Taxonomy" id="3108543"/>
    <lineage>
        <taxon>Bacteria</taxon>
        <taxon>Pseudomonadati</taxon>
        <taxon>Pseudomonadota</taxon>
        <taxon>Gammaproteobacteria</taxon>
        <taxon>Methylococcales</taxon>
        <taxon>Methylococcaceae</taxon>
        <taxon>Candidatus Methylocalor</taxon>
    </lineage>
</organism>
<keyword evidence="3 8" id="KW-0808">Transferase</keyword>
<evidence type="ECO:0000256" key="7">
    <source>
        <dbReference type="SAM" id="Phobius"/>
    </source>
</evidence>
<evidence type="ECO:0000256" key="5">
    <source>
        <dbReference type="ARBA" id="ARBA00022989"/>
    </source>
</evidence>
<proteinExistence type="predicted"/>
<feature type="transmembrane region" description="Helical" evidence="7">
    <location>
        <begin position="6"/>
        <end position="30"/>
    </location>
</feature>
<feature type="transmembrane region" description="Helical" evidence="7">
    <location>
        <begin position="296"/>
        <end position="316"/>
    </location>
</feature>
<dbReference type="Pfam" id="PF00953">
    <property type="entry name" value="Glycos_transf_4"/>
    <property type="match status" value="1"/>
</dbReference>
<feature type="transmembrane region" description="Helical" evidence="7">
    <location>
        <begin position="51"/>
        <end position="68"/>
    </location>
</feature>
<feature type="transmembrane region" description="Helical" evidence="7">
    <location>
        <begin position="190"/>
        <end position="208"/>
    </location>
</feature>
<dbReference type="RefSeq" id="WP_348757349.1">
    <property type="nucleotide sequence ID" value="NZ_OZ026884.1"/>
</dbReference>
<feature type="transmembrane region" description="Helical" evidence="7">
    <location>
        <begin position="105"/>
        <end position="122"/>
    </location>
</feature>